<keyword evidence="1" id="KW-1133">Transmembrane helix</keyword>
<accession>A0A7R9IK92</accession>
<protein>
    <submittedName>
        <fullName evidence="2">Uncharacterized protein</fullName>
    </submittedName>
</protein>
<keyword evidence="1" id="KW-0472">Membrane</keyword>
<sequence length="154" mass="17238">MTDGTSPTNMDIPPSNPKRLETLYKPGGSEHHIFFSLPYPVRCITGGHDAILDVPLVLSIPESGIKSVTLPINQKLNATILKMSEWTKSPFGFLNKYKGQPLALGMMGVFATTAVFIGYRFFIAPAQKKRRLEQSQAWAEELFNIEQKKANQER</sequence>
<name>A0A7R9IK92_9NEOP</name>
<feature type="transmembrane region" description="Helical" evidence="1">
    <location>
        <begin position="102"/>
        <end position="122"/>
    </location>
</feature>
<keyword evidence="1" id="KW-0812">Transmembrane</keyword>
<reference evidence="2" key="1">
    <citation type="submission" date="2020-11" db="EMBL/GenBank/DDBJ databases">
        <authorList>
            <person name="Tran Van P."/>
        </authorList>
    </citation>
    <scope>NUCLEOTIDE SEQUENCE</scope>
</reference>
<dbReference type="AlphaFoldDB" id="A0A7R9IK92"/>
<gene>
    <name evidence="2" type="ORF">TTEB3V08_LOCUS7917</name>
</gene>
<organism evidence="2">
    <name type="scientific">Timema tahoe</name>
    <dbReference type="NCBI Taxonomy" id="61484"/>
    <lineage>
        <taxon>Eukaryota</taxon>
        <taxon>Metazoa</taxon>
        <taxon>Ecdysozoa</taxon>
        <taxon>Arthropoda</taxon>
        <taxon>Hexapoda</taxon>
        <taxon>Insecta</taxon>
        <taxon>Pterygota</taxon>
        <taxon>Neoptera</taxon>
        <taxon>Polyneoptera</taxon>
        <taxon>Phasmatodea</taxon>
        <taxon>Timematodea</taxon>
        <taxon>Timematoidea</taxon>
        <taxon>Timematidae</taxon>
        <taxon>Timema</taxon>
    </lineage>
</organism>
<evidence type="ECO:0000256" key="1">
    <source>
        <dbReference type="SAM" id="Phobius"/>
    </source>
</evidence>
<dbReference type="EMBL" id="OE003283">
    <property type="protein sequence ID" value="CAD7459971.1"/>
    <property type="molecule type" value="Genomic_DNA"/>
</dbReference>
<proteinExistence type="predicted"/>
<evidence type="ECO:0000313" key="2">
    <source>
        <dbReference type="EMBL" id="CAD7459971.1"/>
    </source>
</evidence>